<dbReference type="PROSITE" id="PS00662">
    <property type="entry name" value="T2SP_E"/>
    <property type="match status" value="1"/>
</dbReference>
<dbReference type="InterPro" id="IPR050921">
    <property type="entry name" value="T4SS_GSP_E_ATPase"/>
</dbReference>
<protein>
    <submittedName>
        <fullName evidence="3">Type IV pilus twitching motility protein PilT</fullName>
    </submittedName>
</protein>
<dbReference type="CDD" id="cd01131">
    <property type="entry name" value="PilT"/>
    <property type="match status" value="1"/>
</dbReference>
<dbReference type="InterPro" id="IPR027417">
    <property type="entry name" value="P-loop_NTPase"/>
</dbReference>
<dbReference type="AlphaFoldDB" id="A0A926D2E9"/>
<keyword evidence="4" id="KW-1185">Reference proteome</keyword>
<dbReference type="RefSeq" id="WP_249285857.1">
    <property type="nucleotide sequence ID" value="NZ_JACRSO010000006.1"/>
</dbReference>
<name>A0A926D2E9_9FIRM</name>
<feature type="domain" description="Bacterial type II secretion system protein E" evidence="2">
    <location>
        <begin position="192"/>
        <end position="206"/>
    </location>
</feature>
<dbReference type="GO" id="GO:0016887">
    <property type="term" value="F:ATP hydrolysis activity"/>
    <property type="evidence" value="ECO:0007669"/>
    <property type="project" value="InterPro"/>
</dbReference>
<comment type="caution">
    <text evidence="3">The sequence shown here is derived from an EMBL/GenBank/DDBJ whole genome shotgun (WGS) entry which is preliminary data.</text>
</comment>
<dbReference type="InterPro" id="IPR006321">
    <property type="entry name" value="PilT/PilU"/>
</dbReference>
<dbReference type="Pfam" id="PF00437">
    <property type="entry name" value="T2SSE"/>
    <property type="match status" value="1"/>
</dbReference>
<evidence type="ECO:0000313" key="3">
    <source>
        <dbReference type="EMBL" id="MBC8530112.1"/>
    </source>
</evidence>
<dbReference type="SUPFAM" id="SSF52540">
    <property type="entry name" value="P-loop containing nucleoside triphosphate hydrolases"/>
    <property type="match status" value="1"/>
</dbReference>
<dbReference type="NCBIfam" id="TIGR01420">
    <property type="entry name" value="pilT_fam"/>
    <property type="match status" value="1"/>
</dbReference>
<organism evidence="3 4">
    <name type="scientific">Luoshenia tenuis</name>
    <dbReference type="NCBI Taxonomy" id="2763654"/>
    <lineage>
        <taxon>Bacteria</taxon>
        <taxon>Bacillati</taxon>
        <taxon>Bacillota</taxon>
        <taxon>Clostridia</taxon>
        <taxon>Christensenellales</taxon>
        <taxon>Christensenellaceae</taxon>
        <taxon>Luoshenia</taxon>
    </lineage>
</organism>
<comment type="similarity">
    <text evidence="1">Belongs to the GSP E family.</text>
</comment>
<dbReference type="Gene3D" id="3.40.50.300">
    <property type="entry name" value="P-loop containing nucleotide triphosphate hydrolases"/>
    <property type="match status" value="1"/>
</dbReference>
<sequence>MTIDALIAIAREQGCSDIHLTEGMPVSLRLHGSLVPCSAALEEGQVREMILSLCDARRQEALERGEDQDFAWQAPDGTRQRVNIYRHRLGLAAAIRLLSDHIPTLAELNLPPAVQQLADQPRGLILVTGPTGSGKSTTLAAMIDHLSRTRPAHILTVEDPIEYVFAQNRAMVHQREVGENVPSFASALRSALREDPDIILVGEMRDYETISTAVTAAETGHLVLSTLHTTGAAQTIDRIVDTCPPQGQQQMRTQLSLILRGVITQQLLPLASGGGRTVATEILIGTDAVGNLIRENKCHQLGTLMQSGGAQRMHTLSASLAALVRQGKITRETALQYAADAGDLRQYLD</sequence>
<dbReference type="InterPro" id="IPR001482">
    <property type="entry name" value="T2SS/T4SS_dom"/>
</dbReference>
<dbReference type="Gene3D" id="3.30.450.90">
    <property type="match status" value="1"/>
</dbReference>
<evidence type="ECO:0000259" key="2">
    <source>
        <dbReference type="PROSITE" id="PS00662"/>
    </source>
</evidence>
<reference evidence="3" key="1">
    <citation type="submission" date="2020-08" db="EMBL/GenBank/DDBJ databases">
        <title>Genome public.</title>
        <authorList>
            <person name="Liu C."/>
            <person name="Sun Q."/>
        </authorList>
    </citation>
    <scope>NUCLEOTIDE SEQUENCE</scope>
    <source>
        <strain evidence="3">NSJ-44</strain>
    </source>
</reference>
<gene>
    <name evidence="3" type="ORF">H8699_11785</name>
</gene>
<dbReference type="SMART" id="SM00382">
    <property type="entry name" value="AAA"/>
    <property type="match status" value="1"/>
</dbReference>
<evidence type="ECO:0000313" key="4">
    <source>
        <dbReference type="Proteomes" id="UP000654279"/>
    </source>
</evidence>
<dbReference type="GO" id="GO:0005524">
    <property type="term" value="F:ATP binding"/>
    <property type="evidence" value="ECO:0007669"/>
    <property type="project" value="InterPro"/>
</dbReference>
<dbReference type="EMBL" id="JACRSO010000006">
    <property type="protein sequence ID" value="MBC8530112.1"/>
    <property type="molecule type" value="Genomic_DNA"/>
</dbReference>
<dbReference type="PANTHER" id="PTHR30486:SF16">
    <property type="entry name" value="TWITCHING MOTILITY PROTEIN PILT"/>
    <property type="match status" value="1"/>
</dbReference>
<dbReference type="PANTHER" id="PTHR30486">
    <property type="entry name" value="TWITCHING MOTILITY PROTEIN PILT"/>
    <property type="match status" value="1"/>
</dbReference>
<dbReference type="InterPro" id="IPR003593">
    <property type="entry name" value="AAA+_ATPase"/>
</dbReference>
<proteinExistence type="inferred from homology"/>
<evidence type="ECO:0000256" key="1">
    <source>
        <dbReference type="ARBA" id="ARBA00006611"/>
    </source>
</evidence>
<dbReference type="Proteomes" id="UP000654279">
    <property type="component" value="Unassembled WGS sequence"/>
</dbReference>
<accession>A0A926D2E9</accession>